<feature type="transmembrane region" description="Helical" evidence="7">
    <location>
        <begin position="417"/>
        <end position="444"/>
    </location>
</feature>
<feature type="transmembrane region" description="Helical" evidence="7">
    <location>
        <begin position="374"/>
        <end position="397"/>
    </location>
</feature>
<dbReference type="STRING" id="1737425.GCA_900049755_01019"/>
<dbReference type="OrthoDB" id="5329450at2"/>
<evidence type="ECO:0000256" key="5">
    <source>
        <dbReference type="ARBA" id="ARBA00023136"/>
    </source>
</evidence>
<dbReference type="GO" id="GO:0055085">
    <property type="term" value="P:transmembrane transport"/>
    <property type="evidence" value="ECO:0007669"/>
    <property type="project" value="InterPro"/>
</dbReference>
<dbReference type="KEGG" id="cpre:Csp1_18500"/>
<dbReference type="AlphaFoldDB" id="A0A2Z3YPS4"/>
<keyword evidence="2" id="KW-0813">Transport</keyword>
<accession>A0A2Z3YPS4</accession>
<dbReference type="InterPro" id="IPR004680">
    <property type="entry name" value="Cit_transptr-like_dom"/>
</dbReference>
<keyword evidence="4 7" id="KW-1133">Transmembrane helix</keyword>
<evidence type="ECO:0000256" key="2">
    <source>
        <dbReference type="ARBA" id="ARBA00022448"/>
    </source>
</evidence>
<keyword evidence="5 7" id="KW-0472">Membrane</keyword>
<dbReference type="RefSeq" id="WP_110481618.1">
    <property type="nucleotide sequence ID" value="NZ_CP024988.1"/>
</dbReference>
<evidence type="ECO:0000259" key="8">
    <source>
        <dbReference type="Pfam" id="PF03600"/>
    </source>
</evidence>
<keyword evidence="3 7" id="KW-0812">Transmembrane</keyword>
<evidence type="ECO:0000256" key="3">
    <source>
        <dbReference type="ARBA" id="ARBA00022692"/>
    </source>
</evidence>
<keyword evidence="10" id="KW-1185">Reference proteome</keyword>
<name>A0A2Z3YPS4_9CORY</name>
<protein>
    <submittedName>
        <fullName evidence="9">Citrate transporter</fullName>
    </submittedName>
</protein>
<evidence type="ECO:0000313" key="9">
    <source>
        <dbReference type="EMBL" id="AWT26626.1"/>
    </source>
</evidence>
<sequence length="480" mass="50401">MLALFGFLTVGVFLALTLFTRTSVLVGLVLVPVVFAVLAGEGPDLGSYMADGVLKVAPVAVMMTFAVLYFSLMMEQGLFDPLIRTIVRWAKGDPVKITVGTALVTMCVSLDGDGAATFLITLSAFLPIYRRIGMRPLVLTAVVALGAGLMNLLPWGGPTLRAMAALDLPSSEIFTPMIIPMIAGGVWVLVASYLLGRGERRRLGRITLDAREKVTVGAATGDTGSSDATGTDATSSDAAGTAGTVTTTGTTGTVSGDHPDFDHAAAHQWNDTDVPRWRMITNALLTVVLIVVMLTHSIPMEICFLVAFVIALCINIPSWKDQQELMQKHGSSVVLVTSMVFAAGVFTGVLGGTGMIQEMARALADLIPQGMADALPVTLSVISMPLSLVFTPDAFYFGVLPVFAETAGAMGVDPAMIAHAAIAGQMTTGFPLSPLTASTFILIGMAKVELGDHQKFTFLWAWGTTVVITLTALVTGALSI</sequence>
<evidence type="ECO:0000256" key="6">
    <source>
        <dbReference type="SAM" id="MobiDB-lite"/>
    </source>
</evidence>
<feature type="transmembrane region" description="Helical" evidence="7">
    <location>
        <begin position="332"/>
        <end position="353"/>
    </location>
</feature>
<evidence type="ECO:0000256" key="7">
    <source>
        <dbReference type="SAM" id="Phobius"/>
    </source>
</evidence>
<feature type="region of interest" description="Disordered" evidence="6">
    <location>
        <begin position="219"/>
        <end position="253"/>
    </location>
</feature>
<evidence type="ECO:0000256" key="4">
    <source>
        <dbReference type="ARBA" id="ARBA00022989"/>
    </source>
</evidence>
<feature type="transmembrane region" description="Helical" evidence="7">
    <location>
        <begin position="284"/>
        <end position="312"/>
    </location>
</feature>
<dbReference type="EMBL" id="CP024988">
    <property type="protein sequence ID" value="AWT26626.1"/>
    <property type="molecule type" value="Genomic_DNA"/>
</dbReference>
<dbReference type="Pfam" id="PF03600">
    <property type="entry name" value="CitMHS"/>
    <property type="match status" value="1"/>
</dbReference>
<evidence type="ECO:0000313" key="10">
    <source>
        <dbReference type="Proteomes" id="UP000247696"/>
    </source>
</evidence>
<feature type="domain" description="Citrate transporter-like" evidence="8">
    <location>
        <begin position="25"/>
        <end position="421"/>
    </location>
</feature>
<organism evidence="9 10">
    <name type="scientific">Corynebacterium provencense</name>
    <dbReference type="NCBI Taxonomy" id="1737425"/>
    <lineage>
        <taxon>Bacteria</taxon>
        <taxon>Bacillati</taxon>
        <taxon>Actinomycetota</taxon>
        <taxon>Actinomycetes</taxon>
        <taxon>Mycobacteriales</taxon>
        <taxon>Corynebacteriaceae</taxon>
        <taxon>Corynebacterium</taxon>
    </lineage>
</organism>
<evidence type="ECO:0000256" key="1">
    <source>
        <dbReference type="ARBA" id="ARBA00004141"/>
    </source>
</evidence>
<feature type="transmembrane region" description="Helical" evidence="7">
    <location>
        <begin position="173"/>
        <end position="195"/>
    </location>
</feature>
<dbReference type="Proteomes" id="UP000247696">
    <property type="component" value="Chromosome"/>
</dbReference>
<proteinExistence type="predicted"/>
<gene>
    <name evidence="9" type="primary">citN_2</name>
    <name evidence="9" type="ORF">Csp1_18500</name>
</gene>
<feature type="transmembrane region" description="Helical" evidence="7">
    <location>
        <begin position="456"/>
        <end position="478"/>
    </location>
</feature>
<dbReference type="GO" id="GO:0016020">
    <property type="term" value="C:membrane"/>
    <property type="evidence" value="ECO:0007669"/>
    <property type="project" value="UniProtKB-SubCell"/>
</dbReference>
<comment type="subcellular location">
    <subcellularLocation>
        <location evidence="1">Membrane</location>
        <topology evidence="1">Multi-pass membrane protein</topology>
    </subcellularLocation>
</comment>
<feature type="transmembrane region" description="Helical" evidence="7">
    <location>
        <begin position="52"/>
        <end position="72"/>
    </location>
</feature>
<reference evidence="10" key="1">
    <citation type="submission" date="2017-11" db="EMBL/GenBank/DDBJ databases">
        <title>Otitis media/interna in a cat caused by the recently described species Corynebacterium provencense.</title>
        <authorList>
            <person name="Kittl S."/>
            <person name="Brodard I."/>
            <person name="Rychener L."/>
            <person name="Jores J."/>
            <person name="Roosje P."/>
            <person name="Gobeli Brawand S."/>
        </authorList>
    </citation>
    <scope>NUCLEOTIDE SEQUENCE [LARGE SCALE GENOMIC DNA]</scope>
    <source>
        <strain evidence="10">17KM38</strain>
    </source>
</reference>
<feature type="transmembrane region" description="Helical" evidence="7">
    <location>
        <begin position="136"/>
        <end position="153"/>
    </location>
</feature>